<dbReference type="SMART" id="SM00651">
    <property type="entry name" value="Sm"/>
    <property type="match status" value="1"/>
</dbReference>
<sequence>MATALDNTSSQVSVENAEATSYLEDLIGSELRIHTSDNRVFGGVLKCTDKDRNVILGVTYEYREPSAEAIRKAVEESGNPTAPVNWISRFVGLVVVPGEHIRKIELQEKYYGSGYA</sequence>
<evidence type="ECO:0000313" key="3">
    <source>
        <dbReference type="Proteomes" id="UP000799440"/>
    </source>
</evidence>
<accession>A0A6A6VA08</accession>
<protein>
    <recommendedName>
        <fullName evidence="1">Sm domain-containing protein</fullName>
    </recommendedName>
</protein>
<dbReference type="PANTHER" id="PTHR10701:SF5">
    <property type="entry name" value="N-ALPHA-ACETYLTRANSFERASE 38, NATC AUXILIARY SUBUNIT"/>
    <property type="match status" value="1"/>
</dbReference>
<reference evidence="2" key="1">
    <citation type="journal article" date="2020" name="Stud. Mycol.">
        <title>101 Dothideomycetes genomes: a test case for predicting lifestyles and emergence of pathogens.</title>
        <authorList>
            <person name="Haridas S."/>
            <person name="Albert R."/>
            <person name="Binder M."/>
            <person name="Bloem J."/>
            <person name="Labutti K."/>
            <person name="Salamov A."/>
            <person name="Andreopoulos B."/>
            <person name="Baker S."/>
            <person name="Barry K."/>
            <person name="Bills G."/>
            <person name="Bluhm B."/>
            <person name="Cannon C."/>
            <person name="Castanera R."/>
            <person name="Culley D."/>
            <person name="Daum C."/>
            <person name="Ezra D."/>
            <person name="Gonzalez J."/>
            <person name="Henrissat B."/>
            <person name="Kuo A."/>
            <person name="Liang C."/>
            <person name="Lipzen A."/>
            <person name="Lutzoni F."/>
            <person name="Magnuson J."/>
            <person name="Mondo S."/>
            <person name="Nolan M."/>
            <person name="Ohm R."/>
            <person name="Pangilinan J."/>
            <person name="Park H.-J."/>
            <person name="Ramirez L."/>
            <person name="Alfaro M."/>
            <person name="Sun H."/>
            <person name="Tritt A."/>
            <person name="Yoshinaga Y."/>
            <person name="Zwiers L.-H."/>
            <person name="Turgeon B."/>
            <person name="Goodwin S."/>
            <person name="Spatafora J."/>
            <person name="Crous P."/>
            <person name="Grigoriev I."/>
        </authorList>
    </citation>
    <scope>NUCLEOTIDE SEQUENCE</scope>
    <source>
        <strain evidence="2">CBS 119925</strain>
    </source>
</reference>
<gene>
    <name evidence="2" type="ORF">M011DRAFT_405154</name>
</gene>
<dbReference type="GO" id="GO:0031417">
    <property type="term" value="C:NatC complex"/>
    <property type="evidence" value="ECO:0007669"/>
    <property type="project" value="InterPro"/>
</dbReference>
<dbReference type="Proteomes" id="UP000799440">
    <property type="component" value="Unassembled WGS sequence"/>
</dbReference>
<dbReference type="AlphaFoldDB" id="A0A6A6VA08"/>
<keyword evidence="3" id="KW-1185">Reference proteome</keyword>
<dbReference type="InterPro" id="IPR034110">
    <property type="entry name" value="LSMD1_Sm"/>
</dbReference>
<dbReference type="EMBL" id="MU006579">
    <property type="protein sequence ID" value="KAF2746121.1"/>
    <property type="molecule type" value="Genomic_DNA"/>
</dbReference>
<dbReference type="Gene3D" id="2.30.30.100">
    <property type="match status" value="1"/>
</dbReference>
<dbReference type="InterPro" id="IPR001163">
    <property type="entry name" value="Sm_dom_euk/arc"/>
</dbReference>
<evidence type="ECO:0000259" key="1">
    <source>
        <dbReference type="SMART" id="SM00651"/>
    </source>
</evidence>
<organism evidence="2 3">
    <name type="scientific">Sporormia fimetaria CBS 119925</name>
    <dbReference type="NCBI Taxonomy" id="1340428"/>
    <lineage>
        <taxon>Eukaryota</taxon>
        <taxon>Fungi</taxon>
        <taxon>Dikarya</taxon>
        <taxon>Ascomycota</taxon>
        <taxon>Pezizomycotina</taxon>
        <taxon>Dothideomycetes</taxon>
        <taxon>Pleosporomycetidae</taxon>
        <taxon>Pleosporales</taxon>
        <taxon>Sporormiaceae</taxon>
        <taxon>Sporormia</taxon>
    </lineage>
</organism>
<proteinExistence type="predicted"/>
<dbReference type="CDD" id="cd06168">
    <property type="entry name" value="LSMD1"/>
    <property type="match status" value="1"/>
</dbReference>
<dbReference type="PANTHER" id="PTHR10701">
    <property type="entry name" value="SMALL NUCLEAR RIBONUCLEOPROTEIN-ASSOCIATED PROTEIN B AND N"/>
    <property type="match status" value="1"/>
</dbReference>
<dbReference type="SUPFAM" id="SSF50182">
    <property type="entry name" value="Sm-like ribonucleoproteins"/>
    <property type="match status" value="1"/>
</dbReference>
<dbReference type="Pfam" id="PF01423">
    <property type="entry name" value="LSM"/>
    <property type="match status" value="1"/>
</dbReference>
<feature type="domain" description="Sm" evidence="1">
    <location>
        <begin position="21"/>
        <end position="106"/>
    </location>
</feature>
<dbReference type="InterPro" id="IPR010920">
    <property type="entry name" value="LSM_dom_sf"/>
</dbReference>
<evidence type="ECO:0000313" key="2">
    <source>
        <dbReference type="EMBL" id="KAF2746121.1"/>
    </source>
</evidence>
<dbReference type="InterPro" id="IPR050914">
    <property type="entry name" value="snRNP_SmB/NAA38-like"/>
</dbReference>
<dbReference type="OrthoDB" id="368909at2759"/>
<name>A0A6A6VA08_9PLEO</name>